<dbReference type="EMBL" id="CP097321">
    <property type="protein sequence ID" value="UQX13655.1"/>
    <property type="molecule type" value="Genomic_DNA"/>
</dbReference>
<organism evidence="1 2">
    <name type="scientific">Candidatus Mycobacterium methanotrophicum</name>
    <dbReference type="NCBI Taxonomy" id="2943498"/>
    <lineage>
        <taxon>Bacteria</taxon>
        <taxon>Bacillati</taxon>
        <taxon>Actinomycetota</taxon>
        <taxon>Actinomycetes</taxon>
        <taxon>Mycobacteriales</taxon>
        <taxon>Mycobacteriaceae</taxon>
        <taxon>Mycobacterium</taxon>
    </lineage>
</organism>
<dbReference type="Proteomes" id="UP001056610">
    <property type="component" value="Plasmid unnamed"/>
</dbReference>
<keyword evidence="2" id="KW-1185">Reference proteome</keyword>
<sequence>MSSALARSPMARAAVVRWLGVNYLMPLRAADSADRPGAVGWRVVDWAGYEAALVLLRNVHRTAVAVFADGGKFRTDPSKLDAFSEAPRNGQGLRAGA</sequence>
<evidence type="ECO:0000313" key="2">
    <source>
        <dbReference type="Proteomes" id="UP001056610"/>
    </source>
</evidence>
<keyword evidence="1" id="KW-0614">Plasmid</keyword>
<evidence type="ECO:0000313" key="1">
    <source>
        <dbReference type="EMBL" id="UQX13655.1"/>
    </source>
</evidence>
<accession>A0ABY4QRK8</accession>
<proteinExistence type="predicted"/>
<protein>
    <submittedName>
        <fullName evidence="1">Uncharacterized protein</fullName>
    </submittedName>
</protein>
<dbReference type="RefSeq" id="WP_249763547.1">
    <property type="nucleotide sequence ID" value="NZ_CP097321.1"/>
</dbReference>
<gene>
    <name evidence="1" type="ORF">M5I08_25100</name>
</gene>
<reference evidence="1" key="1">
    <citation type="submission" date="2022-05" db="EMBL/GenBank/DDBJ databases">
        <title>A methanotrophic Mycobacterium dominates a cave microbial ecosystem.</title>
        <authorList>
            <person name="Van Spanning R.J.M."/>
            <person name="Guan Q."/>
            <person name="Melkonian C."/>
            <person name="Gallant J."/>
            <person name="Polerecky L."/>
            <person name="Flot J.-F."/>
            <person name="Brandt B.W."/>
            <person name="Braster M."/>
            <person name="Iturbe Espinoza P."/>
            <person name="Aerts J."/>
            <person name="Meima-Franke M."/>
            <person name="Piersma S.R."/>
            <person name="Bunduc C."/>
            <person name="Ummels R."/>
            <person name="Pain A."/>
            <person name="Fleming E.J."/>
            <person name="van der Wel N."/>
            <person name="Gherman V.D."/>
            <person name="Sarbu S.M."/>
            <person name="Bodelier P.L.E."/>
            <person name="Bitter W."/>
        </authorList>
    </citation>
    <scope>NUCLEOTIDE SEQUENCE</scope>
    <source>
        <strain evidence="1">Sulfur Cave</strain>
        <plasmid evidence="1">unnamed</plasmid>
    </source>
</reference>
<geneLocation type="plasmid" evidence="1 2">
    <name>unnamed</name>
</geneLocation>
<name>A0ABY4QRK8_9MYCO</name>